<organism evidence="1 2">
    <name type="scientific">Pseudomonas phage vB_PaeM_PA5oct</name>
    <dbReference type="NCBI Taxonomy" id="2163605"/>
    <lineage>
        <taxon>Viruses</taxon>
        <taxon>Duplodnaviria</taxon>
        <taxon>Heunggongvirae</taxon>
        <taxon>Uroviricota</taxon>
        <taxon>Caudoviricetes</taxon>
        <taxon>Arenbergviridae</taxon>
        <taxon>Wroclawvirus</taxon>
        <taxon>Wroclawvirus PA5oct</taxon>
    </lineage>
</organism>
<accession>A0A4Y5JZ59</accession>
<name>A0A4Y5JZ59_9CAUD</name>
<evidence type="ECO:0000313" key="2">
    <source>
        <dbReference type="Proteomes" id="UP000316733"/>
    </source>
</evidence>
<proteinExistence type="predicted"/>
<evidence type="ECO:0000313" key="1">
    <source>
        <dbReference type="EMBL" id="QCG76323.1"/>
    </source>
</evidence>
<dbReference type="EMBL" id="MK797984">
    <property type="protein sequence ID" value="QCG76323.1"/>
    <property type="molecule type" value="Genomic_DNA"/>
</dbReference>
<gene>
    <name evidence="1" type="ORF">EST35_0455</name>
</gene>
<reference evidence="2" key="1">
    <citation type="journal article" date="2020" name="bioRxiv">
        <title>Integrative omics analysis of Pseudomonas aeruginosa virus PA5oct highlights the molecular complexity of jumbo phages.</title>
        <authorList>
            <person name="Lood C."/>
            <person name="Danis-Wlodarczyk K."/>
            <person name="Blasdel B.G."/>
            <person name="Jang H.B."/>
            <person name="Vandenheuvel D."/>
            <person name="Briers Y."/>
            <person name="Noben J.-P."/>
            <person name="van Noort V."/>
            <person name="Drulis-Kawa Z."/>
            <person name="Lavigne R."/>
        </authorList>
    </citation>
    <scope>NUCLEOTIDE SEQUENCE [LARGE SCALE GENOMIC DNA]</scope>
</reference>
<keyword evidence="2" id="KW-1185">Reference proteome</keyword>
<sequence>MSIHYLIQCYVKNIMNLILELLRNTSKIIPLDGLNAARFILVNTHYIKIASFCLSFSTWTCQTFLRINQFQMSESTLVIISNKIKKIKRVKKSYALVFDESYILLKIK</sequence>
<protein>
    <submittedName>
        <fullName evidence="1">CLIP-associating protein 1</fullName>
    </submittedName>
</protein>
<dbReference type="Proteomes" id="UP000316733">
    <property type="component" value="Segment"/>
</dbReference>